<evidence type="ECO:0000313" key="1">
    <source>
        <dbReference type="EMBL" id="AJC74270.1"/>
    </source>
</evidence>
<dbReference type="AlphaFoldDB" id="A0A0X1KSS2"/>
<proteinExistence type="predicted"/>
<keyword evidence="2" id="KW-1185">Reference proteome</keyword>
<dbReference type="PATRIC" id="fig|1123384.7.peg.1785"/>
<name>A0A0X1KSS2_9THEM</name>
<accession>A0A0X1KSS2</accession>
<evidence type="ECO:0008006" key="3">
    <source>
        <dbReference type="Google" id="ProtNLM"/>
    </source>
</evidence>
<protein>
    <recommendedName>
        <fullName evidence="3">Thioredoxin</fullName>
    </recommendedName>
</protein>
<sequence length="115" mass="13193">MRVAEKGFKKRLIVFVEQASSLVSCTPLDLKEINDFKAPSFFDDPAKLSEVLKYIREKHPDVEVETVDPRNPLFTFQVLKHKVKGGRATWVYNGKKVFEGVPTIEQIEKILSETK</sequence>
<evidence type="ECO:0000313" key="2">
    <source>
        <dbReference type="Proteomes" id="UP000077469"/>
    </source>
</evidence>
<dbReference type="EMBL" id="CP007141">
    <property type="protein sequence ID" value="AJC74270.1"/>
    <property type="molecule type" value="Genomic_DNA"/>
</dbReference>
<dbReference type="OrthoDB" id="5780at2"/>
<dbReference type="KEGG" id="phy:AJ81_08895"/>
<organism evidence="1 2">
    <name type="scientific">Pseudothermotoga hypogea DSM 11164 = NBRC 106472</name>
    <dbReference type="NCBI Taxonomy" id="1123384"/>
    <lineage>
        <taxon>Bacteria</taxon>
        <taxon>Thermotogati</taxon>
        <taxon>Thermotogota</taxon>
        <taxon>Thermotogae</taxon>
        <taxon>Thermotogales</taxon>
        <taxon>Thermotogaceae</taxon>
        <taxon>Pseudothermotoga</taxon>
    </lineage>
</organism>
<reference evidence="1 2" key="1">
    <citation type="submission" date="2014-01" db="EMBL/GenBank/DDBJ databases">
        <title>Genome sequencing of Thermotog hypogea.</title>
        <authorList>
            <person name="Zhang X."/>
            <person name="Alvare G."/>
            <person name="Fristensky B."/>
            <person name="Chen L."/>
            <person name="Suen T."/>
            <person name="Chen Q."/>
            <person name="Ma K."/>
        </authorList>
    </citation>
    <scope>NUCLEOTIDE SEQUENCE [LARGE SCALE GENOMIC DNA]</scope>
    <source>
        <strain evidence="1 2">DSM 11164</strain>
    </source>
</reference>
<dbReference type="STRING" id="1123384.AJ81_08895"/>
<dbReference type="Proteomes" id="UP000077469">
    <property type="component" value="Chromosome"/>
</dbReference>
<gene>
    <name evidence="1" type="ORF">AJ81_08895</name>
</gene>
<dbReference type="PaxDb" id="1123384-AJ81_08895"/>